<reference evidence="1" key="2">
    <citation type="submission" date="2020-11" db="EMBL/GenBank/DDBJ databases">
        <authorList>
            <person name="Cecchin M."/>
            <person name="Marcolungo L."/>
            <person name="Rossato M."/>
            <person name="Girolomoni L."/>
            <person name="Cosentino E."/>
            <person name="Cuine S."/>
            <person name="Li-Beisson Y."/>
            <person name="Delledonne M."/>
            <person name="Ballottari M."/>
        </authorList>
    </citation>
    <scope>NUCLEOTIDE SEQUENCE</scope>
    <source>
        <strain evidence="1">211/11P</strain>
        <tissue evidence="1">Whole cell</tissue>
    </source>
</reference>
<reference evidence="1" key="1">
    <citation type="journal article" date="2019" name="Plant J.">
        <title>Chlorella vulgaris genome assembly and annotation reveals the molecular basis for metabolic acclimation to high light conditions.</title>
        <authorList>
            <person name="Cecchin M."/>
            <person name="Marcolungo L."/>
            <person name="Rossato M."/>
            <person name="Girolomoni L."/>
            <person name="Cosentino E."/>
            <person name="Cuine S."/>
            <person name="Li-Beisson Y."/>
            <person name="Delledonne M."/>
            <person name="Ballottari M."/>
        </authorList>
    </citation>
    <scope>NUCLEOTIDE SEQUENCE</scope>
    <source>
        <strain evidence="1">211/11P</strain>
    </source>
</reference>
<accession>A0A9D4TRE3</accession>
<name>A0A9D4TRE3_CHLVU</name>
<evidence type="ECO:0000313" key="1">
    <source>
        <dbReference type="EMBL" id="KAI3432420.1"/>
    </source>
</evidence>
<sequence length="78" mass="8426">MLASVQCSACALLAKKIERACSELDDPAQAAALLEKLQQIPPKAVDFAAAAALWAEVQNISRNTELSDWLKAYVHIMA</sequence>
<proteinExistence type="predicted"/>
<evidence type="ECO:0000313" key="2">
    <source>
        <dbReference type="Proteomes" id="UP001055712"/>
    </source>
</evidence>
<gene>
    <name evidence="1" type="ORF">D9Q98_003974</name>
</gene>
<protein>
    <submittedName>
        <fullName evidence="1">Uncharacterized protein</fullName>
    </submittedName>
</protein>
<organism evidence="1 2">
    <name type="scientific">Chlorella vulgaris</name>
    <name type="common">Green alga</name>
    <dbReference type="NCBI Taxonomy" id="3077"/>
    <lineage>
        <taxon>Eukaryota</taxon>
        <taxon>Viridiplantae</taxon>
        <taxon>Chlorophyta</taxon>
        <taxon>core chlorophytes</taxon>
        <taxon>Trebouxiophyceae</taxon>
        <taxon>Chlorellales</taxon>
        <taxon>Chlorellaceae</taxon>
        <taxon>Chlorella clade</taxon>
        <taxon>Chlorella</taxon>
    </lineage>
</organism>
<keyword evidence="2" id="KW-1185">Reference proteome</keyword>
<dbReference type="EMBL" id="SIDB01000005">
    <property type="protein sequence ID" value="KAI3432420.1"/>
    <property type="molecule type" value="Genomic_DNA"/>
</dbReference>
<dbReference type="Proteomes" id="UP001055712">
    <property type="component" value="Unassembled WGS sequence"/>
</dbReference>
<dbReference type="AlphaFoldDB" id="A0A9D4TRE3"/>
<comment type="caution">
    <text evidence="1">The sequence shown here is derived from an EMBL/GenBank/DDBJ whole genome shotgun (WGS) entry which is preliminary data.</text>
</comment>